<dbReference type="GO" id="GO:0005737">
    <property type="term" value="C:cytoplasm"/>
    <property type="evidence" value="ECO:0007669"/>
    <property type="project" value="UniProtKB-SubCell"/>
</dbReference>
<dbReference type="InterPro" id="IPR000850">
    <property type="entry name" value="Adenylat/UMP-CMP_kin"/>
</dbReference>
<dbReference type="RefSeq" id="WP_130481458.1">
    <property type="nucleotide sequence ID" value="NZ_SGWV01000008.1"/>
</dbReference>
<feature type="binding site" evidence="7">
    <location>
        <position position="31"/>
    </location>
    <ligand>
        <name>AMP</name>
        <dbReference type="ChEBI" id="CHEBI:456215"/>
    </ligand>
</feature>
<dbReference type="Pfam" id="PF05191">
    <property type="entry name" value="ADK_lid"/>
    <property type="match status" value="1"/>
</dbReference>
<dbReference type="EMBL" id="SGWV01000008">
    <property type="protein sequence ID" value="RZS57048.1"/>
    <property type="molecule type" value="Genomic_DNA"/>
</dbReference>
<name>A0A4Q7LST3_9BURK</name>
<dbReference type="OrthoDB" id="9805030at2"/>
<feature type="binding site" evidence="7">
    <location>
        <begin position="132"/>
        <end position="133"/>
    </location>
    <ligand>
        <name>ATP</name>
        <dbReference type="ChEBI" id="CHEBI:30616"/>
    </ligand>
</feature>
<evidence type="ECO:0000256" key="7">
    <source>
        <dbReference type="HAMAP-Rule" id="MF_00235"/>
    </source>
</evidence>
<keyword evidence="5 7" id="KW-0418">Kinase</keyword>
<dbReference type="InterPro" id="IPR006259">
    <property type="entry name" value="Adenyl_kin_sub"/>
</dbReference>
<dbReference type="SUPFAM" id="SSF52540">
    <property type="entry name" value="P-loop containing nucleoside triphosphate hydrolases"/>
    <property type="match status" value="1"/>
</dbReference>
<feature type="binding site" evidence="7">
    <location>
        <begin position="57"/>
        <end position="59"/>
    </location>
    <ligand>
        <name>AMP</name>
        <dbReference type="ChEBI" id="CHEBI:456215"/>
    </ligand>
</feature>
<evidence type="ECO:0000259" key="10">
    <source>
        <dbReference type="Pfam" id="PF05191"/>
    </source>
</evidence>
<keyword evidence="2 7" id="KW-0808">Transferase</keyword>
<dbReference type="PROSITE" id="PS00113">
    <property type="entry name" value="ADENYLATE_KINASE"/>
    <property type="match status" value="1"/>
</dbReference>
<comment type="caution">
    <text evidence="11">The sequence shown here is derived from an EMBL/GenBank/DDBJ whole genome shotgun (WGS) entry which is preliminary data.</text>
</comment>
<dbReference type="NCBIfam" id="TIGR01351">
    <property type="entry name" value="adk"/>
    <property type="match status" value="1"/>
</dbReference>
<evidence type="ECO:0000256" key="9">
    <source>
        <dbReference type="RuleBase" id="RU003331"/>
    </source>
</evidence>
<gene>
    <name evidence="7" type="primary">adk</name>
    <name evidence="11" type="ORF">EV685_1611</name>
</gene>
<comment type="subunit">
    <text evidence="7 9">Monomer.</text>
</comment>
<dbReference type="GO" id="GO:0004017">
    <property type="term" value="F:AMP kinase activity"/>
    <property type="evidence" value="ECO:0007669"/>
    <property type="project" value="UniProtKB-UniRule"/>
</dbReference>
<protein>
    <recommendedName>
        <fullName evidence="7 9">Adenylate kinase</fullName>
        <shortName evidence="7">AK</shortName>
        <ecNumber evidence="7 9">2.7.4.3</ecNumber>
    </recommendedName>
    <alternativeName>
        <fullName evidence="7">ATP-AMP transphosphorylase</fullName>
    </alternativeName>
    <alternativeName>
        <fullName evidence="7">ATP:AMP phosphotransferase</fullName>
    </alternativeName>
    <alternativeName>
        <fullName evidence="7">Adenylate monophosphate kinase</fullName>
    </alternativeName>
</protein>
<feature type="binding site" evidence="7">
    <location>
        <position position="123"/>
    </location>
    <ligand>
        <name>ATP</name>
        <dbReference type="ChEBI" id="CHEBI:30616"/>
    </ligand>
</feature>
<comment type="pathway">
    <text evidence="7">Purine metabolism; AMP biosynthesis via salvage pathway; AMP from ADP: step 1/1.</text>
</comment>
<keyword evidence="6 7" id="KW-0067">ATP-binding</keyword>
<evidence type="ECO:0000313" key="11">
    <source>
        <dbReference type="EMBL" id="RZS57048.1"/>
    </source>
</evidence>
<comment type="function">
    <text evidence="7">Catalyzes the reversible transfer of the terminal phosphate group between ATP and AMP. Plays an important role in cellular energy homeostasis and in adenine nucleotide metabolism.</text>
</comment>
<keyword evidence="4 7" id="KW-0547">Nucleotide-binding</keyword>
<dbReference type="NCBIfam" id="NF011100">
    <property type="entry name" value="PRK14527.1"/>
    <property type="match status" value="1"/>
</dbReference>
<comment type="subcellular location">
    <subcellularLocation>
        <location evidence="7 9">Cytoplasm</location>
    </subcellularLocation>
</comment>
<feature type="binding site" evidence="7">
    <location>
        <position position="36"/>
    </location>
    <ligand>
        <name>AMP</name>
        <dbReference type="ChEBI" id="CHEBI:456215"/>
    </ligand>
</feature>
<evidence type="ECO:0000256" key="2">
    <source>
        <dbReference type="ARBA" id="ARBA00022679"/>
    </source>
</evidence>
<dbReference type="InterPro" id="IPR033690">
    <property type="entry name" value="Adenylat_kinase_CS"/>
</dbReference>
<dbReference type="FunFam" id="3.40.50.300:FF:000106">
    <property type="entry name" value="Adenylate kinase mitochondrial"/>
    <property type="match status" value="1"/>
</dbReference>
<dbReference type="UniPathway" id="UPA00588">
    <property type="reaction ID" value="UER00649"/>
</dbReference>
<feature type="region of interest" description="NMP" evidence="7">
    <location>
        <begin position="30"/>
        <end position="59"/>
    </location>
</feature>
<feature type="binding site" evidence="7">
    <location>
        <position position="156"/>
    </location>
    <ligand>
        <name>AMP</name>
        <dbReference type="ChEBI" id="CHEBI:456215"/>
    </ligand>
</feature>
<dbReference type="CDD" id="cd01428">
    <property type="entry name" value="ADK"/>
    <property type="match status" value="1"/>
</dbReference>
<feature type="binding site" evidence="7">
    <location>
        <begin position="85"/>
        <end position="88"/>
    </location>
    <ligand>
        <name>AMP</name>
        <dbReference type="ChEBI" id="CHEBI:456215"/>
    </ligand>
</feature>
<feature type="domain" description="Adenylate kinase active site lid" evidence="10">
    <location>
        <begin position="123"/>
        <end position="158"/>
    </location>
</feature>
<keyword evidence="1 7" id="KW-0963">Cytoplasm</keyword>
<dbReference type="NCBIfam" id="NF001381">
    <property type="entry name" value="PRK00279.1-3"/>
    <property type="match status" value="1"/>
</dbReference>
<evidence type="ECO:0000256" key="8">
    <source>
        <dbReference type="RuleBase" id="RU003330"/>
    </source>
</evidence>
<evidence type="ECO:0000256" key="4">
    <source>
        <dbReference type="ARBA" id="ARBA00022741"/>
    </source>
</evidence>
<dbReference type="PRINTS" id="PR00094">
    <property type="entry name" value="ADENYLTKNASE"/>
</dbReference>
<comment type="similarity">
    <text evidence="7 8">Belongs to the adenylate kinase family.</text>
</comment>
<dbReference type="GO" id="GO:0005524">
    <property type="term" value="F:ATP binding"/>
    <property type="evidence" value="ECO:0007669"/>
    <property type="project" value="UniProtKB-UniRule"/>
</dbReference>
<dbReference type="Proteomes" id="UP000293433">
    <property type="component" value="Unassembled WGS sequence"/>
</dbReference>
<organism evidence="11 12">
    <name type="scientific">Sphaerotilus mobilis</name>
    <dbReference type="NCBI Taxonomy" id="47994"/>
    <lineage>
        <taxon>Bacteria</taxon>
        <taxon>Pseudomonadati</taxon>
        <taxon>Pseudomonadota</taxon>
        <taxon>Betaproteobacteria</taxon>
        <taxon>Burkholderiales</taxon>
        <taxon>Sphaerotilaceae</taxon>
        <taxon>Sphaerotilus</taxon>
    </lineage>
</organism>
<dbReference type="GO" id="GO:0044209">
    <property type="term" value="P:AMP salvage"/>
    <property type="evidence" value="ECO:0007669"/>
    <property type="project" value="UniProtKB-UniRule"/>
</dbReference>
<evidence type="ECO:0000256" key="1">
    <source>
        <dbReference type="ARBA" id="ARBA00022490"/>
    </source>
</evidence>
<feature type="binding site" evidence="7">
    <location>
        <position position="203"/>
    </location>
    <ligand>
        <name>ATP</name>
        <dbReference type="ChEBI" id="CHEBI:30616"/>
    </ligand>
</feature>
<comment type="catalytic activity">
    <reaction evidence="7 9">
        <text>AMP + ATP = 2 ADP</text>
        <dbReference type="Rhea" id="RHEA:12973"/>
        <dbReference type="ChEBI" id="CHEBI:30616"/>
        <dbReference type="ChEBI" id="CHEBI:456215"/>
        <dbReference type="ChEBI" id="CHEBI:456216"/>
        <dbReference type="EC" id="2.7.4.3"/>
    </reaction>
</comment>
<keyword evidence="12" id="KW-1185">Reference proteome</keyword>
<feature type="binding site" evidence="7">
    <location>
        <position position="92"/>
    </location>
    <ligand>
        <name>AMP</name>
        <dbReference type="ChEBI" id="CHEBI:456215"/>
    </ligand>
</feature>
<proteinExistence type="inferred from homology"/>
<dbReference type="Pfam" id="PF00406">
    <property type="entry name" value="ADK"/>
    <property type="match status" value="1"/>
</dbReference>
<dbReference type="PANTHER" id="PTHR23359">
    <property type="entry name" value="NUCLEOTIDE KINASE"/>
    <property type="match status" value="1"/>
</dbReference>
<dbReference type="NCBIfam" id="NF001379">
    <property type="entry name" value="PRK00279.1-1"/>
    <property type="match status" value="1"/>
</dbReference>
<evidence type="ECO:0000256" key="6">
    <source>
        <dbReference type="ARBA" id="ARBA00022840"/>
    </source>
</evidence>
<accession>A0A4Q7LST3</accession>
<comment type="caution">
    <text evidence="7">Lacks conserved residue(s) required for the propagation of feature annotation.</text>
</comment>
<feature type="binding site" evidence="7">
    <location>
        <begin position="10"/>
        <end position="15"/>
    </location>
    <ligand>
        <name>ATP</name>
        <dbReference type="ChEBI" id="CHEBI:30616"/>
    </ligand>
</feature>
<reference evidence="11 12" key="1">
    <citation type="submission" date="2019-02" db="EMBL/GenBank/DDBJ databases">
        <title>Genomic Encyclopedia of Type Strains, Phase IV (KMG-IV): sequencing the most valuable type-strain genomes for metagenomic binning, comparative biology and taxonomic classification.</title>
        <authorList>
            <person name="Goeker M."/>
        </authorList>
    </citation>
    <scope>NUCLEOTIDE SEQUENCE [LARGE SCALE GENOMIC DNA]</scope>
    <source>
        <strain evidence="11 12">DSM 10617</strain>
    </source>
</reference>
<dbReference type="EC" id="2.7.4.3" evidence="7 9"/>
<evidence type="ECO:0000256" key="5">
    <source>
        <dbReference type="ARBA" id="ARBA00022777"/>
    </source>
</evidence>
<feature type="binding site" evidence="7">
    <location>
        <position position="167"/>
    </location>
    <ligand>
        <name>AMP</name>
        <dbReference type="ChEBI" id="CHEBI:456215"/>
    </ligand>
</feature>
<keyword evidence="3 7" id="KW-0545">Nucleotide biosynthesis</keyword>
<dbReference type="InterPro" id="IPR027417">
    <property type="entry name" value="P-loop_NTPase"/>
</dbReference>
<dbReference type="InterPro" id="IPR007862">
    <property type="entry name" value="Adenylate_kinase_lid-dom"/>
</dbReference>
<evidence type="ECO:0000313" key="12">
    <source>
        <dbReference type="Proteomes" id="UP000293433"/>
    </source>
</evidence>
<comment type="domain">
    <text evidence="7">Consists of three domains, a large central CORE domain and two small peripheral domains, NMPbind and LID, which undergo movements during catalysis. The LID domain closes over the site of phosphoryl transfer upon ATP binding. Assembling and dissambling the active center during each catalytic cycle provides an effective means to prevent ATP hydrolysis.</text>
</comment>
<dbReference type="NCBIfam" id="NF001380">
    <property type="entry name" value="PRK00279.1-2"/>
    <property type="match status" value="1"/>
</dbReference>
<evidence type="ECO:0000256" key="3">
    <source>
        <dbReference type="ARBA" id="ARBA00022727"/>
    </source>
</evidence>
<dbReference type="AlphaFoldDB" id="A0A4Q7LST3"/>
<dbReference type="Gene3D" id="3.40.50.300">
    <property type="entry name" value="P-loop containing nucleotide triphosphate hydrolases"/>
    <property type="match status" value="1"/>
</dbReference>
<feature type="region of interest" description="LID" evidence="7">
    <location>
        <begin position="122"/>
        <end position="159"/>
    </location>
</feature>
<sequence>MRLILLGAPGAGKGTQAAFICQKYGIPQISTGDMLRAAVKAGTEMGLAAKKVMDAGGLVSDDIIIGLVKERISQADCANGFLFDGFPRTIPQAEAMKVAGVKLDFVLEIDVPDSAIIERMSGRRVHPASGRTYHVVYNPPKVAGHDDVTGEDLIQRDDDKEETVRKRLEVYQSLTRPLVGYYSDWAAADAAGAPQYRKISGMGTVDEITSRAMLALG</sequence>
<dbReference type="HAMAP" id="MF_00235">
    <property type="entry name" value="Adenylate_kinase_Adk"/>
    <property type="match status" value="1"/>
</dbReference>